<dbReference type="Pfam" id="PF14523">
    <property type="entry name" value="Syntaxin_2"/>
    <property type="match status" value="1"/>
</dbReference>
<feature type="compositionally biased region" description="Polar residues" evidence="2">
    <location>
        <begin position="10"/>
        <end position="27"/>
    </location>
</feature>
<dbReference type="Proteomes" id="UP001164746">
    <property type="component" value="Chromosome 13"/>
</dbReference>
<keyword evidence="5" id="KW-1185">Reference proteome</keyword>
<dbReference type="InterPro" id="IPR010989">
    <property type="entry name" value="SNARE"/>
</dbReference>
<reference evidence="4" key="1">
    <citation type="submission" date="2022-11" db="EMBL/GenBank/DDBJ databases">
        <title>Centuries of genome instability and evolution in soft-shell clam transmissible cancer (bioRxiv).</title>
        <authorList>
            <person name="Hart S.F.M."/>
            <person name="Yonemitsu M.A."/>
            <person name="Giersch R.M."/>
            <person name="Beal B.F."/>
            <person name="Arriagada G."/>
            <person name="Davis B.W."/>
            <person name="Ostrander E.A."/>
            <person name="Goff S.P."/>
            <person name="Metzger M.J."/>
        </authorList>
    </citation>
    <scope>NUCLEOTIDE SEQUENCE</scope>
    <source>
        <strain evidence="4">MELC-2E11</strain>
        <tissue evidence="4">Siphon/mantle</tissue>
    </source>
</reference>
<dbReference type="PROSITE" id="PS50192">
    <property type="entry name" value="T_SNARE"/>
    <property type="match status" value="1"/>
</dbReference>
<feature type="region of interest" description="Disordered" evidence="2">
    <location>
        <begin position="1"/>
        <end position="27"/>
    </location>
</feature>
<dbReference type="PANTHER" id="PTHR19957">
    <property type="entry name" value="SYNTAXIN"/>
    <property type="match status" value="1"/>
</dbReference>
<name>A0ABY7FNU1_MYAAR</name>
<dbReference type="InterPro" id="IPR045242">
    <property type="entry name" value="Syntaxin"/>
</dbReference>
<dbReference type="Gene3D" id="1.20.5.110">
    <property type="match status" value="1"/>
</dbReference>
<dbReference type="Gene3D" id="1.20.58.70">
    <property type="match status" value="1"/>
</dbReference>
<proteinExistence type="inferred from homology"/>
<comment type="similarity">
    <text evidence="1">Belongs to the syntaxin family.</text>
</comment>
<protein>
    <submittedName>
        <fullName evidence="4">STX12-like protein</fullName>
    </submittedName>
</protein>
<dbReference type="InterPro" id="IPR000727">
    <property type="entry name" value="T_SNARE_dom"/>
</dbReference>
<dbReference type="SMART" id="SM00503">
    <property type="entry name" value="SynN"/>
    <property type="match status" value="1"/>
</dbReference>
<dbReference type="EMBL" id="CP111024">
    <property type="protein sequence ID" value="WAR23905.1"/>
    <property type="molecule type" value="Genomic_DNA"/>
</dbReference>
<evidence type="ECO:0000313" key="5">
    <source>
        <dbReference type="Proteomes" id="UP001164746"/>
    </source>
</evidence>
<gene>
    <name evidence="4" type="ORF">MAR_037574</name>
</gene>
<evidence type="ECO:0000256" key="1">
    <source>
        <dbReference type="ARBA" id="ARBA00009063"/>
    </source>
</evidence>
<feature type="region of interest" description="Disordered" evidence="2">
    <location>
        <begin position="257"/>
        <end position="297"/>
    </location>
</feature>
<dbReference type="PANTHER" id="PTHR19957:SF411">
    <property type="entry name" value="LD23667P"/>
    <property type="match status" value="1"/>
</dbReference>
<dbReference type="InterPro" id="IPR006011">
    <property type="entry name" value="Syntaxin_N"/>
</dbReference>
<evidence type="ECO:0000256" key="2">
    <source>
        <dbReference type="SAM" id="MobiDB-lite"/>
    </source>
</evidence>
<organism evidence="4 5">
    <name type="scientific">Mya arenaria</name>
    <name type="common">Soft-shell clam</name>
    <dbReference type="NCBI Taxonomy" id="6604"/>
    <lineage>
        <taxon>Eukaryota</taxon>
        <taxon>Metazoa</taxon>
        <taxon>Spiralia</taxon>
        <taxon>Lophotrochozoa</taxon>
        <taxon>Mollusca</taxon>
        <taxon>Bivalvia</taxon>
        <taxon>Autobranchia</taxon>
        <taxon>Heteroconchia</taxon>
        <taxon>Euheterodonta</taxon>
        <taxon>Imparidentia</taxon>
        <taxon>Neoheterodontei</taxon>
        <taxon>Myida</taxon>
        <taxon>Myoidea</taxon>
        <taxon>Myidae</taxon>
        <taxon>Mya</taxon>
    </lineage>
</organism>
<dbReference type="SUPFAM" id="SSF47661">
    <property type="entry name" value="t-snare proteins"/>
    <property type="match status" value="1"/>
</dbReference>
<evidence type="ECO:0000259" key="3">
    <source>
        <dbReference type="PROSITE" id="PS50192"/>
    </source>
</evidence>
<evidence type="ECO:0000313" key="4">
    <source>
        <dbReference type="EMBL" id="WAR23905.1"/>
    </source>
</evidence>
<feature type="domain" description="T-SNARE coiled-coil homology" evidence="3">
    <location>
        <begin position="187"/>
        <end position="225"/>
    </location>
</feature>
<accession>A0ABY7FNU1</accession>
<sequence>MASYERGGFDQSTSYQGSSASNDPNTLMQRIGGNVQKISQNVSQLERLVRQIGTPQDSEEVRDRVHEITHSTNQLAKDTNKDMQTLAHLPPQYSQQQRQIKLQKERLTEQFSDVLKNFQTVQRTAAEKERASISRARAASSNSYVSKKGPLIDFGSGFGEDTTENQFTEPGYSKTAQVLQMENDVDIGAIREREGAIKQLESDIMDVNQIFKDLGMLVHEQGEALVEGTKKEMLFDYCVVSVPHPEEALHPVRVPVSHTSHHHPDHLPGDQVTTTPWQPAGPCPRAQGRRAPGDKITPPTTLNSIYLCPKVKYTLNHVTILLVIYL</sequence>